<reference evidence="7" key="1">
    <citation type="journal article" date="2021" name="J Fungi (Basel)">
        <title>Genomic and Metabolomic Analyses of the Marine Fungus Emericellopsis cladophorae: Insights into Saltwater Adaptability Mechanisms and Its Biosynthetic Potential.</title>
        <authorList>
            <person name="Goncalves M.F.M."/>
            <person name="Hilario S."/>
            <person name="Van de Peer Y."/>
            <person name="Esteves A.C."/>
            <person name="Alves A."/>
        </authorList>
    </citation>
    <scope>NUCLEOTIDE SEQUENCE</scope>
    <source>
        <strain evidence="7">MUM 19.33</strain>
    </source>
</reference>
<evidence type="ECO:0000256" key="2">
    <source>
        <dbReference type="ARBA" id="ARBA00022553"/>
    </source>
</evidence>
<dbReference type="GO" id="GO:0005634">
    <property type="term" value="C:nucleus"/>
    <property type="evidence" value="ECO:0007669"/>
    <property type="project" value="UniProtKB-SubCell"/>
</dbReference>
<proteinExistence type="predicted"/>
<sequence>MTEEKRSPRRRHILSSINPESDDPTPHRMRPRWHSRSPTSTHTERDSDRRKEDGDDGDTNDPEDTTKPRRSKLKLKDHKSSRRRKRSRSPRDESSGGSHRSRHHRSHRHRPRLHRTPSPNPYEPPPLSPNAAFRESLFDALADEEGADYWEAVYGQPVHVYPPEEKENPQGELERMSEEEYATYVRQRMWEKTHAGLLEEREKRKEAQKRKEEEKARHKKWEKDVEESLKRGEERRERRRWHDKWEAYEEAWNNWDGTPSTLAWPTESGNGTDVEEKAVRAFFIHGLKLKEVGETAFAARLREERVRWHPDKIQQRTGGQADETTMRNVTATFQIIDRLWGETRAKQ</sequence>
<feature type="region of interest" description="Disordered" evidence="6">
    <location>
        <begin position="199"/>
        <end position="233"/>
    </location>
</feature>
<protein>
    <recommendedName>
        <fullName evidence="9">J domain-containing protein</fullName>
    </recommendedName>
</protein>
<keyword evidence="3" id="KW-0677">Repeat</keyword>
<evidence type="ECO:0000256" key="5">
    <source>
        <dbReference type="ARBA" id="ARBA00023242"/>
    </source>
</evidence>
<comment type="caution">
    <text evidence="7">The sequence shown here is derived from an EMBL/GenBank/DDBJ whole genome shotgun (WGS) entry which is preliminary data.</text>
</comment>
<name>A0A9P9XVK1_9HYPO</name>
<feature type="compositionally biased region" description="Basic residues" evidence="6">
    <location>
        <begin position="99"/>
        <end position="115"/>
    </location>
</feature>
<dbReference type="PANTHER" id="PTHR15263">
    <property type="entry name" value="I-KAPPA-B-LIKE PROTEIN IKBL"/>
    <property type="match status" value="1"/>
</dbReference>
<feature type="compositionally biased region" description="Basic residues" evidence="6">
    <location>
        <begin position="68"/>
        <end position="88"/>
    </location>
</feature>
<dbReference type="InterPro" id="IPR038753">
    <property type="entry name" value="NFKBIL1"/>
</dbReference>
<feature type="compositionally biased region" description="Pro residues" evidence="6">
    <location>
        <begin position="118"/>
        <end position="128"/>
    </location>
</feature>
<feature type="compositionally biased region" description="Basic and acidic residues" evidence="6">
    <location>
        <begin position="42"/>
        <end position="53"/>
    </location>
</feature>
<dbReference type="GO" id="GO:0043124">
    <property type="term" value="P:negative regulation of canonical NF-kappaB signal transduction"/>
    <property type="evidence" value="ECO:0007669"/>
    <property type="project" value="InterPro"/>
</dbReference>
<feature type="compositionally biased region" description="Basic and acidic residues" evidence="6">
    <location>
        <begin position="162"/>
        <end position="177"/>
    </location>
</feature>
<keyword evidence="4" id="KW-0040">ANK repeat</keyword>
<dbReference type="OrthoDB" id="412109at2759"/>
<dbReference type="PANTHER" id="PTHR15263:SF1">
    <property type="entry name" value="NF-KAPPA-B INHIBITOR-LIKE PROTEIN 1"/>
    <property type="match status" value="1"/>
</dbReference>
<evidence type="ECO:0000256" key="1">
    <source>
        <dbReference type="ARBA" id="ARBA00004123"/>
    </source>
</evidence>
<evidence type="ECO:0000313" key="8">
    <source>
        <dbReference type="Proteomes" id="UP001055219"/>
    </source>
</evidence>
<dbReference type="RefSeq" id="XP_051359254.1">
    <property type="nucleotide sequence ID" value="XM_051509763.1"/>
</dbReference>
<keyword evidence="8" id="KW-1185">Reference proteome</keyword>
<dbReference type="AlphaFoldDB" id="A0A9P9XVK1"/>
<reference evidence="7" key="2">
    <citation type="submission" date="2022-07" db="EMBL/GenBank/DDBJ databases">
        <authorList>
            <person name="Goncalves M.F.M."/>
            <person name="Hilario S."/>
            <person name="Van De Peer Y."/>
            <person name="Esteves A.C."/>
            <person name="Alves A."/>
        </authorList>
    </citation>
    <scope>NUCLEOTIDE SEQUENCE</scope>
    <source>
        <strain evidence="7">MUM 19.33</strain>
    </source>
</reference>
<evidence type="ECO:0008006" key="9">
    <source>
        <dbReference type="Google" id="ProtNLM"/>
    </source>
</evidence>
<evidence type="ECO:0000256" key="4">
    <source>
        <dbReference type="ARBA" id="ARBA00023043"/>
    </source>
</evidence>
<comment type="subcellular location">
    <subcellularLocation>
        <location evidence="1">Nucleus</location>
    </subcellularLocation>
</comment>
<feature type="compositionally biased region" description="Acidic residues" evidence="6">
    <location>
        <begin position="54"/>
        <end position="63"/>
    </location>
</feature>
<evidence type="ECO:0000256" key="6">
    <source>
        <dbReference type="SAM" id="MobiDB-lite"/>
    </source>
</evidence>
<gene>
    <name evidence="7" type="ORF">J7T54_000787</name>
</gene>
<keyword evidence="5" id="KW-0539">Nucleus</keyword>
<feature type="region of interest" description="Disordered" evidence="6">
    <location>
        <begin position="1"/>
        <end position="135"/>
    </location>
</feature>
<dbReference type="Proteomes" id="UP001055219">
    <property type="component" value="Unassembled WGS sequence"/>
</dbReference>
<feature type="region of interest" description="Disordered" evidence="6">
    <location>
        <begin position="156"/>
        <end position="177"/>
    </location>
</feature>
<accession>A0A9P9XVK1</accession>
<organism evidence="7 8">
    <name type="scientific">Emericellopsis cladophorae</name>
    <dbReference type="NCBI Taxonomy" id="2686198"/>
    <lineage>
        <taxon>Eukaryota</taxon>
        <taxon>Fungi</taxon>
        <taxon>Dikarya</taxon>
        <taxon>Ascomycota</taxon>
        <taxon>Pezizomycotina</taxon>
        <taxon>Sordariomycetes</taxon>
        <taxon>Hypocreomycetidae</taxon>
        <taxon>Hypocreales</taxon>
        <taxon>Bionectriaceae</taxon>
        <taxon>Emericellopsis</taxon>
    </lineage>
</organism>
<keyword evidence="2" id="KW-0597">Phosphoprotein</keyword>
<dbReference type="GeneID" id="75827306"/>
<evidence type="ECO:0000313" key="7">
    <source>
        <dbReference type="EMBL" id="KAI6778398.1"/>
    </source>
</evidence>
<dbReference type="EMBL" id="JAGIXG020000069">
    <property type="protein sequence ID" value="KAI6778398.1"/>
    <property type="molecule type" value="Genomic_DNA"/>
</dbReference>
<evidence type="ECO:0000256" key="3">
    <source>
        <dbReference type="ARBA" id="ARBA00022737"/>
    </source>
</evidence>